<dbReference type="RefSeq" id="WP_078930711.1">
    <property type="nucleotide sequence ID" value="NZ_FUXC01000004.1"/>
</dbReference>
<protein>
    <submittedName>
        <fullName evidence="2">Uncharacterized membrane protein</fullName>
    </submittedName>
</protein>
<keyword evidence="1" id="KW-0812">Transmembrane</keyword>
<reference evidence="2 3" key="1">
    <citation type="submission" date="2017-02" db="EMBL/GenBank/DDBJ databases">
        <authorList>
            <person name="Peterson S.W."/>
        </authorList>
    </citation>
    <scope>NUCLEOTIDE SEQUENCE [LARGE SCALE GENOMIC DNA]</scope>
    <source>
        <strain evidence="2 3">ATCC BAA-909</strain>
    </source>
</reference>
<dbReference type="OrthoDB" id="360192at2"/>
<sequence>MLKIFLIVFVISMIPLIELRGAIPVGVALVSSFLGLGEESLSVKYIVLINLFSMLGNMLPVPFIYFFARKFLEWGSSKKYIGKLCNFFLVKGKKGGEKLEQKAGSGLFFALFLFVGIPLPGTGAWTGTLAASLLDMKPRQTVLAVLSGVFLAAVVMTLASCGVFGAAGAIFGK</sequence>
<keyword evidence="1" id="KW-0472">Membrane</keyword>
<dbReference type="EMBL" id="FUXC01000004">
    <property type="protein sequence ID" value="SJZ69493.1"/>
    <property type="molecule type" value="Genomic_DNA"/>
</dbReference>
<name>A0A1T4MRB3_9SPIR</name>
<dbReference type="PANTHER" id="PTHR36007">
    <property type="entry name" value="TRANSPORT PROTEIN-RELATED"/>
    <property type="match status" value="1"/>
</dbReference>
<keyword evidence="3" id="KW-1185">Reference proteome</keyword>
<dbReference type="Proteomes" id="UP000190395">
    <property type="component" value="Unassembled WGS sequence"/>
</dbReference>
<dbReference type="InterPro" id="IPR009577">
    <property type="entry name" value="Sm_multidrug_ex"/>
</dbReference>
<dbReference type="PANTHER" id="PTHR36007:SF2">
    <property type="entry name" value="TRANSPORT PROTEIN-RELATED"/>
    <property type="match status" value="1"/>
</dbReference>
<keyword evidence="1" id="KW-1133">Transmembrane helix</keyword>
<feature type="transmembrane region" description="Helical" evidence="1">
    <location>
        <begin position="141"/>
        <end position="171"/>
    </location>
</feature>
<organism evidence="2 3">
    <name type="scientific">Treponema berlinense</name>
    <dbReference type="NCBI Taxonomy" id="225004"/>
    <lineage>
        <taxon>Bacteria</taxon>
        <taxon>Pseudomonadati</taxon>
        <taxon>Spirochaetota</taxon>
        <taxon>Spirochaetia</taxon>
        <taxon>Spirochaetales</taxon>
        <taxon>Treponemataceae</taxon>
        <taxon>Treponema</taxon>
    </lineage>
</organism>
<proteinExistence type="predicted"/>
<dbReference type="STRING" id="225004.SAMN02745152_00965"/>
<evidence type="ECO:0000256" key="1">
    <source>
        <dbReference type="SAM" id="Phobius"/>
    </source>
</evidence>
<gene>
    <name evidence="2" type="ORF">SAMN02745152_00965</name>
</gene>
<accession>A0A1T4MRB3</accession>
<evidence type="ECO:0000313" key="3">
    <source>
        <dbReference type="Proteomes" id="UP000190395"/>
    </source>
</evidence>
<feature type="transmembrane region" description="Helical" evidence="1">
    <location>
        <begin position="45"/>
        <end position="68"/>
    </location>
</feature>
<dbReference type="Pfam" id="PF06695">
    <property type="entry name" value="Sm_multidrug_ex"/>
    <property type="match status" value="1"/>
</dbReference>
<dbReference type="AlphaFoldDB" id="A0A1T4MRB3"/>
<evidence type="ECO:0000313" key="2">
    <source>
        <dbReference type="EMBL" id="SJZ69493.1"/>
    </source>
</evidence>
<feature type="transmembrane region" description="Helical" evidence="1">
    <location>
        <begin position="103"/>
        <end position="121"/>
    </location>
</feature>
<dbReference type="GeneID" id="303367218"/>